<dbReference type="PANTHER" id="PTHR36842:SF1">
    <property type="entry name" value="PROTEIN TOLB"/>
    <property type="match status" value="1"/>
</dbReference>
<accession>A0ABS5K1B6</accession>
<dbReference type="RefSeq" id="WP_212219709.1">
    <property type="nucleotide sequence ID" value="NZ_JAGUCO010000032.1"/>
</dbReference>
<dbReference type="Proteomes" id="UP000708576">
    <property type="component" value="Unassembled WGS sequence"/>
</dbReference>
<keyword evidence="3" id="KW-1185">Reference proteome</keyword>
<dbReference type="InterPro" id="IPR011042">
    <property type="entry name" value="6-blade_b-propeller_TolB-like"/>
</dbReference>
<protein>
    <submittedName>
        <fullName evidence="2">PD40 domain-containing protein</fullName>
    </submittedName>
</protein>
<evidence type="ECO:0000313" key="2">
    <source>
        <dbReference type="EMBL" id="MBS2100919.1"/>
    </source>
</evidence>
<sequence length="516" mass="59817">MVIRIGITCIIQNSNSLLIVMRFMVSKIKYLGCFLLLVLAASCSQSVPEEFTSSDDKIEIYPDYSQIVIPNNIAPMNFRIIEETDDYLTKVSDEKGNSIIVSGREVSFSKSKWAKLLDDNKGGDLKYEIYLNKDGKWQQYTFTNTIAADPIDEYISYRLIEPSYSLYKKLSINQRNLTSFNESKIYSSPVKWQCMNCHSYQDYNKTGNMNLHLRGPEGGTIITNKGKVEKVNLKTEELPKGGAYVSWHPTKNLIAYSINKVGQTFHSKDIQKVEVMDSFSDLILYDVDKNEVRYIVQSKDYLETYPCWAPDGKTLYFSSAHFKAVSDDEYKLDKINELYQNVKYNIYKVSFNPETLEFGKPTLVFNAVARGKSATFPKLSPDGRYLMFTMADYGCFHIWHKSADLYVMDLEKGRVQRLDEVNSDDVESYHSWSSNGRWFIFSSRRDDGSYTRFYISYFDKNGKAHKPFILPQEYTGFYKEFFKSYNIPEFMVEPVEYSYRDFAIEGPAKQAKFVEK</sequence>
<evidence type="ECO:0000256" key="1">
    <source>
        <dbReference type="ARBA" id="ARBA00009820"/>
    </source>
</evidence>
<name>A0ABS5K1B6_9BACT</name>
<dbReference type="Pfam" id="PF07676">
    <property type="entry name" value="PD40"/>
    <property type="match status" value="2"/>
</dbReference>
<dbReference type="EMBL" id="JAGUCO010000032">
    <property type="protein sequence ID" value="MBS2100919.1"/>
    <property type="molecule type" value="Genomic_DNA"/>
</dbReference>
<gene>
    <name evidence="2" type="ORF">KEM10_21715</name>
</gene>
<comment type="caution">
    <text evidence="2">The sequence shown here is derived from an EMBL/GenBank/DDBJ whole genome shotgun (WGS) entry which is preliminary data.</text>
</comment>
<comment type="similarity">
    <text evidence="1">Belongs to the TolB family.</text>
</comment>
<evidence type="ECO:0000313" key="3">
    <source>
        <dbReference type="Proteomes" id="UP000708576"/>
    </source>
</evidence>
<reference evidence="2 3" key="1">
    <citation type="journal article" date="2015" name="Int. J. Syst. Evol. Microbiol.">
        <title>Carboxylicivirga linearis sp. nov., isolated from a sea cucumber culture pond.</title>
        <authorList>
            <person name="Wang F.Q."/>
            <person name="Zhou Y.X."/>
            <person name="Lin X.Z."/>
            <person name="Chen G.J."/>
            <person name="Du Z.J."/>
        </authorList>
    </citation>
    <scope>NUCLEOTIDE SEQUENCE [LARGE SCALE GENOMIC DNA]</scope>
    <source>
        <strain evidence="2 3">FB218</strain>
    </source>
</reference>
<dbReference type="PANTHER" id="PTHR36842">
    <property type="entry name" value="PROTEIN TOLB HOMOLOG"/>
    <property type="match status" value="1"/>
</dbReference>
<dbReference type="InterPro" id="IPR011659">
    <property type="entry name" value="WD40"/>
</dbReference>
<organism evidence="2 3">
    <name type="scientific">Carboxylicivirga linearis</name>
    <dbReference type="NCBI Taxonomy" id="1628157"/>
    <lineage>
        <taxon>Bacteria</taxon>
        <taxon>Pseudomonadati</taxon>
        <taxon>Bacteroidota</taxon>
        <taxon>Bacteroidia</taxon>
        <taxon>Marinilabiliales</taxon>
        <taxon>Marinilabiliaceae</taxon>
        <taxon>Carboxylicivirga</taxon>
    </lineage>
</organism>
<dbReference type="Gene3D" id="2.120.10.30">
    <property type="entry name" value="TolB, C-terminal domain"/>
    <property type="match status" value="2"/>
</dbReference>
<proteinExistence type="inferred from homology"/>
<dbReference type="SUPFAM" id="SSF82171">
    <property type="entry name" value="DPP6 N-terminal domain-like"/>
    <property type="match status" value="1"/>
</dbReference>